<evidence type="ECO:0000256" key="6">
    <source>
        <dbReference type="ARBA" id="ARBA00023136"/>
    </source>
</evidence>
<feature type="transmembrane region" description="Helical" evidence="7">
    <location>
        <begin position="130"/>
        <end position="151"/>
    </location>
</feature>
<keyword evidence="4 7" id="KW-0812">Transmembrane</keyword>
<feature type="region of interest" description="Disordered" evidence="8">
    <location>
        <begin position="1"/>
        <end position="20"/>
    </location>
</feature>
<evidence type="ECO:0000259" key="9">
    <source>
        <dbReference type="PROSITE" id="PS50928"/>
    </source>
</evidence>
<keyword evidence="3" id="KW-1003">Cell membrane</keyword>
<proteinExistence type="inferred from homology"/>
<evidence type="ECO:0000256" key="3">
    <source>
        <dbReference type="ARBA" id="ARBA00022475"/>
    </source>
</evidence>
<dbReference type="Gene3D" id="1.10.3720.10">
    <property type="entry name" value="MetI-like"/>
    <property type="match status" value="1"/>
</dbReference>
<feature type="transmembrane region" description="Helical" evidence="7">
    <location>
        <begin position="229"/>
        <end position="248"/>
    </location>
</feature>
<dbReference type="PROSITE" id="PS50928">
    <property type="entry name" value="ABC_TM1"/>
    <property type="match status" value="1"/>
</dbReference>
<evidence type="ECO:0000256" key="7">
    <source>
        <dbReference type="RuleBase" id="RU363032"/>
    </source>
</evidence>
<name>A0ABY6C9A9_9HYPH</name>
<dbReference type="RefSeq" id="WP_113123819.1">
    <property type="nucleotide sequence ID" value="NZ_CP104965.1"/>
</dbReference>
<comment type="similarity">
    <text evidence="7">Belongs to the binding-protein-dependent transport system permease family.</text>
</comment>
<dbReference type="EMBL" id="CP104965">
    <property type="protein sequence ID" value="UXN68821.1"/>
    <property type="molecule type" value="Genomic_DNA"/>
</dbReference>
<evidence type="ECO:0000256" key="5">
    <source>
        <dbReference type="ARBA" id="ARBA00022989"/>
    </source>
</evidence>
<dbReference type="InterPro" id="IPR035906">
    <property type="entry name" value="MetI-like_sf"/>
</dbReference>
<feature type="domain" description="ABC transmembrane type-1" evidence="9">
    <location>
        <begin position="97"/>
        <end position="310"/>
    </location>
</feature>
<evidence type="ECO:0000256" key="8">
    <source>
        <dbReference type="SAM" id="MobiDB-lite"/>
    </source>
</evidence>
<feature type="transmembrane region" description="Helical" evidence="7">
    <location>
        <begin position="184"/>
        <end position="208"/>
    </location>
</feature>
<dbReference type="PANTHER" id="PTHR43005">
    <property type="entry name" value="BLR7065 PROTEIN"/>
    <property type="match status" value="1"/>
</dbReference>
<keyword evidence="11" id="KW-1185">Reference proteome</keyword>
<feature type="transmembrane region" description="Helical" evidence="7">
    <location>
        <begin position="291"/>
        <end position="314"/>
    </location>
</feature>
<organism evidence="10 11">
    <name type="scientific">Devosia neptuniae</name>
    <dbReference type="NCBI Taxonomy" id="191302"/>
    <lineage>
        <taxon>Bacteria</taxon>
        <taxon>Pseudomonadati</taxon>
        <taxon>Pseudomonadota</taxon>
        <taxon>Alphaproteobacteria</taxon>
        <taxon>Hyphomicrobiales</taxon>
        <taxon>Devosiaceae</taxon>
        <taxon>Devosia</taxon>
    </lineage>
</organism>
<evidence type="ECO:0000256" key="2">
    <source>
        <dbReference type="ARBA" id="ARBA00022448"/>
    </source>
</evidence>
<evidence type="ECO:0000313" key="10">
    <source>
        <dbReference type="EMBL" id="UXN68821.1"/>
    </source>
</evidence>
<dbReference type="CDD" id="cd06261">
    <property type="entry name" value="TM_PBP2"/>
    <property type="match status" value="1"/>
</dbReference>
<gene>
    <name evidence="10" type="ORF">N8A98_16430</name>
</gene>
<comment type="subcellular location">
    <subcellularLocation>
        <location evidence="1 7">Cell membrane</location>
        <topology evidence="1 7">Multi-pass membrane protein</topology>
    </subcellularLocation>
</comment>
<keyword evidence="2 7" id="KW-0813">Transport</keyword>
<feature type="transmembrane region" description="Helical" evidence="7">
    <location>
        <begin position="101"/>
        <end position="123"/>
    </location>
</feature>
<reference evidence="10 11" key="1">
    <citation type="submission" date="2022-09" db="EMBL/GenBank/DDBJ databases">
        <title>Interaction between co-microsymbionts with complementary sets of symbiotic genes in legume-rhizobium systems.</title>
        <authorList>
            <person name="Safronova V."/>
            <person name="Sazanova A."/>
            <person name="Afonin A."/>
            <person name="Chirak E."/>
        </authorList>
    </citation>
    <scope>NUCLEOTIDE SEQUENCE [LARGE SCALE GENOMIC DNA]</scope>
    <source>
        <strain evidence="10 11">A18/4-1</strain>
    </source>
</reference>
<dbReference type="Pfam" id="PF00528">
    <property type="entry name" value="BPD_transp_1"/>
    <property type="match status" value="1"/>
</dbReference>
<dbReference type="InterPro" id="IPR000515">
    <property type="entry name" value="MetI-like"/>
</dbReference>
<dbReference type="Proteomes" id="UP001061862">
    <property type="component" value="Chromosome"/>
</dbReference>
<sequence>MSQSGVIDQEDGALPQSKPARRRLPFSGSYTDNRRLFLFCLGAPAVLYVLVVGVWPLAQGVWYSFFDYNLLKPNRTKFVGLDNYFDIFADRSARQAILNTFQFTIFSVAIQLVLGFGLALLLWRDSRFNRICLAFLLIPATITPLVVGLIYKALLGADYGLIGYFLANAGIGPRTGLMTDGSTALWTLILIDCWEWTPLMALILLAGLKSLPSDVLEAGQADGATSLQRFTMLIVPLMLPSIFLALVLRTMDAFRVFDTVYVTTGGGPNDATNTLMLLAVKQGLQFFNVGYASAIGNVTILFIAIMAGVLIFCVRRADVRINGR</sequence>
<keyword evidence="5 7" id="KW-1133">Transmembrane helix</keyword>
<keyword evidence="6 7" id="KW-0472">Membrane</keyword>
<protein>
    <submittedName>
        <fullName evidence="10">Sugar ABC transporter permease</fullName>
    </submittedName>
</protein>
<dbReference type="SUPFAM" id="SSF161098">
    <property type="entry name" value="MetI-like"/>
    <property type="match status" value="1"/>
</dbReference>
<evidence type="ECO:0000256" key="1">
    <source>
        <dbReference type="ARBA" id="ARBA00004651"/>
    </source>
</evidence>
<dbReference type="PANTHER" id="PTHR43005:SF2">
    <property type="entry name" value="INTEGRAL MEMBRANE SUGAR TRANSPORT PROTEIN"/>
    <property type="match status" value="1"/>
</dbReference>
<accession>A0ABY6C9A9</accession>
<evidence type="ECO:0000313" key="11">
    <source>
        <dbReference type="Proteomes" id="UP001061862"/>
    </source>
</evidence>
<feature type="transmembrane region" description="Helical" evidence="7">
    <location>
        <begin position="36"/>
        <end position="58"/>
    </location>
</feature>
<evidence type="ECO:0000256" key="4">
    <source>
        <dbReference type="ARBA" id="ARBA00022692"/>
    </source>
</evidence>